<feature type="chain" id="PRO_5012504024" evidence="2">
    <location>
        <begin position="24"/>
        <end position="161"/>
    </location>
</feature>
<evidence type="ECO:0000313" key="3">
    <source>
        <dbReference type="EMBL" id="GAW25631.1"/>
    </source>
</evidence>
<gene>
    <name evidence="3" type="ORF">SAMD00023353_1001000</name>
</gene>
<name>A0A1S8A6E5_ROSNE</name>
<reference evidence="3" key="1">
    <citation type="submission" date="2016-03" db="EMBL/GenBank/DDBJ databases">
        <title>Draft genome sequence of Rosellinia necatrix.</title>
        <authorList>
            <person name="Kanematsu S."/>
        </authorList>
    </citation>
    <scope>NUCLEOTIDE SEQUENCE [LARGE SCALE GENOMIC DNA]</scope>
    <source>
        <strain evidence="3">W97</strain>
    </source>
</reference>
<organism evidence="3">
    <name type="scientific">Rosellinia necatrix</name>
    <name type="common">White root-rot fungus</name>
    <dbReference type="NCBI Taxonomy" id="77044"/>
    <lineage>
        <taxon>Eukaryota</taxon>
        <taxon>Fungi</taxon>
        <taxon>Dikarya</taxon>
        <taxon>Ascomycota</taxon>
        <taxon>Pezizomycotina</taxon>
        <taxon>Sordariomycetes</taxon>
        <taxon>Xylariomycetidae</taxon>
        <taxon>Xylariales</taxon>
        <taxon>Xylariaceae</taxon>
        <taxon>Rosellinia</taxon>
    </lineage>
</organism>
<keyword evidence="4" id="KW-1185">Reference proteome</keyword>
<dbReference type="EMBL" id="DF977455">
    <property type="protein sequence ID" value="GAW25631.1"/>
    <property type="molecule type" value="Genomic_DNA"/>
</dbReference>
<feature type="signal peptide" evidence="2">
    <location>
        <begin position="1"/>
        <end position="23"/>
    </location>
</feature>
<dbReference type="Proteomes" id="UP000054516">
    <property type="component" value="Unassembled WGS sequence"/>
</dbReference>
<accession>A0A1S8A6E5</accession>
<proteinExistence type="predicted"/>
<feature type="region of interest" description="Disordered" evidence="1">
    <location>
        <begin position="25"/>
        <end position="44"/>
    </location>
</feature>
<evidence type="ECO:0000256" key="1">
    <source>
        <dbReference type="SAM" id="MobiDB-lite"/>
    </source>
</evidence>
<dbReference type="OrthoDB" id="4741522at2759"/>
<evidence type="ECO:0000313" key="4">
    <source>
        <dbReference type="Proteomes" id="UP000054516"/>
    </source>
</evidence>
<keyword evidence="2" id="KW-0732">Signal</keyword>
<sequence>MSFNMSLKTCAVVLAMMVGTGLAAPPRNCSTTPPPPTTCQEPANQTTGYPDYNKFCACSPYTEMTAWGNPYLGLVHCDTKCAPAKDSQREQHNDKADSLDSCKNACTGSFEKAKRQDGEYWFCHGVNFVKGELCEFIGQKGELTFESGSGSHCLYIDTLDT</sequence>
<dbReference type="AlphaFoldDB" id="A0A1S8A6E5"/>
<protein>
    <submittedName>
        <fullName evidence="3">Uncharacterized protein</fullName>
    </submittedName>
</protein>
<evidence type="ECO:0000256" key="2">
    <source>
        <dbReference type="SAM" id="SignalP"/>
    </source>
</evidence>